<dbReference type="Proteomes" id="UP000597507">
    <property type="component" value="Unassembled WGS sequence"/>
</dbReference>
<reference evidence="3 4" key="1">
    <citation type="journal article" date="2014" name="Int. J. Syst. Evol. Microbiol.">
        <title>Complete genome sequence of Corynebacterium casei LMG S-19264T (=DSM 44701T), isolated from a smear-ripened cheese.</title>
        <authorList>
            <consortium name="US DOE Joint Genome Institute (JGI-PGF)"/>
            <person name="Walter F."/>
            <person name="Albersmeier A."/>
            <person name="Kalinowski J."/>
            <person name="Ruckert C."/>
        </authorList>
    </citation>
    <scope>NUCLEOTIDE SEQUENCE [LARGE SCALE GENOMIC DNA]</scope>
    <source>
        <strain evidence="3 4">CGMCC 1.16330</strain>
    </source>
</reference>
<evidence type="ECO:0000256" key="1">
    <source>
        <dbReference type="ARBA" id="ARBA00009387"/>
    </source>
</evidence>
<dbReference type="Gene3D" id="1.10.530.10">
    <property type="match status" value="1"/>
</dbReference>
<organism evidence="3 4">
    <name type="scientific">Caldovatus sediminis</name>
    <dbReference type="NCBI Taxonomy" id="2041189"/>
    <lineage>
        <taxon>Bacteria</taxon>
        <taxon>Pseudomonadati</taxon>
        <taxon>Pseudomonadota</taxon>
        <taxon>Alphaproteobacteria</taxon>
        <taxon>Acetobacterales</taxon>
        <taxon>Roseomonadaceae</taxon>
        <taxon>Caldovatus</taxon>
    </lineage>
</organism>
<sequence length="323" mass="34128">MAEHSPPAPRSVGLLSGVAAGSALLVALVQHPGPARAAPGPAADPMQQCRAAIQLAERSHDLPPQLLHAIAQVESGRRHPTTGAFGPWPWTVNAEGQGRHFATREEAIAHVRQLQARGVRLIDVGCLQINLHHHPNAFASLEEAFDPVANARYAARFLKGLHAARRDWTLAAAHYHSQTPELAEAYRTRVLAAWPAEARRPYTLRDETAHAWAQAGAERGRGVRSALAAVATGAAARDRVAAEQAAASLNGFHLRALSLSNRAERAQILPIERGASGDRATGRGLAAYRAAPITIAGRSVPVVETAEAPAGAVAAPRPGAARR</sequence>
<dbReference type="Pfam" id="PF01464">
    <property type="entry name" value="SLT"/>
    <property type="match status" value="1"/>
</dbReference>
<gene>
    <name evidence="3" type="ORF">GCM10010964_08850</name>
</gene>
<dbReference type="EMBL" id="BMKS01000002">
    <property type="protein sequence ID" value="GGG22938.1"/>
    <property type="molecule type" value="Genomic_DNA"/>
</dbReference>
<keyword evidence="4" id="KW-1185">Reference proteome</keyword>
<comment type="similarity">
    <text evidence="1">Belongs to the virb1 family.</text>
</comment>
<dbReference type="InterPro" id="IPR023346">
    <property type="entry name" value="Lysozyme-like_dom_sf"/>
</dbReference>
<protein>
    <recommendedName>
        <fullName evidence="2">Transglycosylase SLT domain-containing protein</fullName>
    </recommendedName>
</protein>
<accession>A0A8J2Z8Y0</accession>
<dbReference type="AlphaFoldDB" id="A0A8J2Z8Y0"/>
<dbReference type="SUPFAM" id="SSF53955">
    <property type="entry name" value="Lysozyme-like"/>
    <property type="match status" value="1"/>
</dbReference>
<feature type="domain" description="Transglycosylase SLT" evidence="2">
    <location>
        <begin position="53"/>
        <end position="177"/>
    </location>
</feature>
<comment type="caution">
    <text evidence="3">The sequence shown here is derived from an EMBL/GenBank/DDBJ whole genome shotgun (WGS) entry which is preliminary data.</text>
</comment>
<dbReference type="InterPro" id="IPR008258">
    <property type="entry name" value="Transglycosylase_SLT_dom_1"/>
</dbReference>
<evidence type="ECO:0000313" key="3">
    <source>
        <dbReference type="EMBL" id="GGG22938.1"/>
    </source>
</evidence>
<dbReference type="RefSeq" id="WP_229677801.1">
    <property type="nucleotide sequence ID" value="NZ_BMKS01000002.1"/>
</dbReference>
<proteinExistence type="inferred from homology"/>
<evidence type="ECO:0000259" key="2">
    <source>
        <dbReference type="Pfam" id="PF01464"/>
    </source>
</evidence>
<evidence type="ECO:0000313" key="4">
    <source>
        <dbReference type="Proteomes" id="UP000597507"/>
    </source>
</evidence>
<name>A0A8J2Z8Y0_9PROT</name>